<keyword evidence="5 6" id="KW-0472">Membrane</keyword>
<dbReference type="PANTHER" id="PTHR36115:SF9">
    <property type="entry name" value="LMO1584 PROTEIN"/>
    <property type="match status" value="1"/>
</dbReference>
<evidence type="ECO:0000259" key="7">
    <source>
        <dbReference type="Pfam" id="PF06271"/>
    </source>
</evidence>
<dbReference type="RefSeq" id="WP_183672707.1">
    <property type="nucleotide sequence ID" value="NZ_CBCRYX010000003.1"/>
</dbReference>
<feature type="transmembrane region" description="Helical" evidence="6">
    <location>
        <begin position="12"/>
        <end position="34"/>
    </location>
</feature>
<comment type="subcellular location">
    <subcellularLocation>
        <location evidence="1">Cell membrane</location>
        <topology evidence="1">Multi-pass membrane protein</topology>
    </subcellularLocation>
</comment>
<dbReference type="Pfam" id="PF06271">
    <property type="entry name" value="RDD"/>
    <property type="match status" value="1"/>
</dbReference>
<evidence type="ECO:0000256" key="3">
    <source>
        <dbReference type="ARBA" id="ARBA00022692"/>
    </source>
</evidence>
<dbReference type="InterPro" id="IPR010432">
    <property type="entry name" value="RDD"/>
</dbReference>
<evidence type="ECO:0000313" key="9">
    <source>
        <dbReference type="Proteomes" id="UP000579136"/>
    </source>
</evidence>
<comment type="caution">
    <text evidence="8">The sequence shown here is derived from an EMBL/GenBank/DDBJ whole genome shotgun (WGS) entry which is preliminary data.</text>
</comment>
<sequence>MKKETVILQKELLYPVADTIVRLIAYIIDLIVLWSIRQIAVIPILTMLGLMNKNIIFDAIPVSTVVSTIVFFTYFVLMTYFFHQTLGKMIFGIEVVSSKGYNLSFMQVIFRELIGRYITQALLNLPYLMILFNKNRMGLHDFIGDTLVVNSNDVEYTVDIESNRKEGLI</sequence>
<reference evidence="8 9" key="1">
    <citation type="submission" date="2020-08" db="EMBL/GenBank/DDBJ databases">
        <title>Genomic Encyclopedia of Type Strains, Phase IV (KMG-IV): sequencing the most valuable type-strain genomes for metagenomic binning, comparative biology and taxonomic classification.</title>
        <authorList>
            <person name="Goeker M."/>
        </authorList>
    </citation>
    <scope>NUCLEOTIDE SEQUENCE [LARGE SCALE GENOMIC DNA]</scope>
    <source>
        <strain evidence="8 9">DSM 19163</strain>
    </source>
</reference>
<dbReference type="InterPro" id="IPR051791">
    <property type="entry name" value="Pra-immunoreactive"/>
</dbReference>
<keyword evidence="2" id="KW-1003">Cell membrane</keyword>
<feature type="domain" description="RDD" evidence="7">
    <location>
        <begin position="17"/>
        <end position="144"/>
    </location>
</feature>
<keyword evidence="9" id="KW-1185">Reference proteome</keyword>
<keyword evidence="4 6" id="KW-1133">Transmembrane helix</keyword>
<accession>A0A9Q2CYR3</accession>
<name>A0A9Q2CYR3_9STAP</name>
<protein>
    <submittedName>
        <fullName evidence="8">RDD family membrane protein YckC</fullName>
    </submittedName>
</protein>
<dbReference type="GO" id="GO:0005886">
    <property type="term" value="C:plasma membrane"/>
    <property type="evidence" value="ECO:0007669"/>
    <property type="project" value="UniProtKB-SubCell"/>
</dbReference>
<evidence type="ECO:0000256" key="4">
    <source>
        <dbReference type="ARBA" id="ARBA00022989"/>
    </source>
</evidence>
<gene>
    <name evidence="8" type="ORF">HNQ45_000132</name>
</gene>
<keyword evidence="3 6" id="KW-0812">Transmembrane</keyword>
<dbReference type="Proteomes" id="UP000579136">
    <property type="component" value="Unassembled WGS sequence"/>
</dbReference>
<proteinExistence type="predicted"/>
<feature type="transmembrane region" description="Helical" evidence="6">
    <location>
        <begin position="55"/>
        <end position="82"/>
    </location>
</feature>
<evidence type="ECO:0000256" key="5">
    <source>
        <dbReference type="ARBA" id="ARBA00023136"/>
    </source>
</evidence>
<dbReference type="AlphaFoldDB" id="A0A9Q2CYR3"/>
<dbReference type="EMBL" id="JACHHF010000001">
    <property type="protein sequence ID" value="MBB5175274.1"/>
    <property type="molecule type" value="Genomic_DNA"/>
</dbReference>
<dbReference type="PANTHER" id="PTHR36115">
    <property type="entry name" value="PROLINE-RICH ANTIGEN HOMOLOG-RELATED"/>
    <property type="match status" value="1"/>
</dbReference>
<evidence type="ECO:0000256" key="1">
    <source>
        <dbReference type="ARBA" id="ARBA00004651"/>
    </source>
</evidence>
<organism evidence="8 9">
    <name type="scientific">Nosocomiicoccus ampullae</name>
    <dbReference type="NCBI Taxonomy" id="489910"/>
    <lineage>
        <taxon>Bacteria</taxon>
        <taxon>Bacillati</taxon>
        <taxon>Bacillota</taxon>
        <taxon>Bacilli</taxon>
        <taxon>Bacillales</taxon>
        <taxon>Staphylococcaceae</taxon>
        <taxon>Nosocomiicoccus</taxon>
    </lineage>
</organism>
<evidence type="ECO:0000313" key="8">
    <source>
        <dbReference type="EMBL" id="MBB5175274.1"/>
    </source>
</evidence>
<evidence type="ECO:0000256" key="6">
    <source>
        <dbReference type="SAM" id="Phobius"/>
    </source>
</evidence>
<evidence type="ECO:0000256" key="2">
    <source>
        <dbReference type="ARBA" id="ARBA00022475"/>
    </source>
</evidence>